<evidence type="ECO:0000256" key="4">
    <source>
        <dbReference type="ARBA" id="ARBA00023015"/>
    </source>
</evidence>
<feature type="compositionally biased region" description="Basic and acidic residues" evidence="6">
    <location>
        <begin position="166"/>
        <end position="206"/>
    </location>
</feature>
<evidence type="ECO:0000256" key="6">
    <source>
        <dbReference type="SAM" id="MobiDB-lite"/>
    </source>
</evidence>
<reference evidence="9" key="1">
    <citation type="journal article" date="2024" name="IScience">
        <title>Strigolactones Initiate the Formation of Haustorium-like Structures in Castilleja.</title>
        <authorList>
            <person name="Buerger M."/>
            <person name="Peterson D."/>
            <person name="Chory J."/>
        </authorList>
    </citation>
    <scope>NUCLEOTIDE SEQUENCE [LARGE SCALE GENOMIC DNA]</scope>
</reference>
<dbReference type="InterPro" id="IPR056280">
    <property type="entry name" value="AIPP2-like_SPOC"/>
</dbReference>
<evidence type="ECO:0000256" key="1">
    <source>
        <dbReference type="ARBA" id="ARBA00022723"/>
    </source>
</evidence>
<feature type="compositionally biased region" description="Basic residues" evidence="6">
    <location>
        <begin position="255"/>
        <end position="264"/>
    </location>
</feature>
<dbReference type="PANTHER" id="PTHR33304">
    <property type="match status" value="1"/>
</dbReference>
<feature type="region of interest" description="Disordered" evidence="6">
    <location>
        <begin position="459"/>
        <end position="512"/>
    </location>
</feature>
<evidence type="ECO:0000256" key="2">
    <source>
        <dbReference type="ARBA" id="ARBA00022771"/>
    </source>
</evidence>
<evidence type="ECO:0000259" key="7">
    <source>
        <dbReference type="Pfam" id="PF23121"/>
    </source>
</evidence>
<feature type="compositionally biased region" description="Polar residues" evidence="6">
    <location>
        <begin position="488"/>
        <end position="512"/>
    </location>
</feature>
<keyword evidence="2" id="KW-0863">Zinc-finger</keyword>
<feature type="domain" description="AIPP2-like SPOC-like" evidence="7">
    <location>
        <begin position="328"/>
        <end position="455"/>
    </location>
</feature>
<dbReference type="AlphaFoldDB" id="A0ABD3DJE4"/>
<feature type="region of interest" description="Disordered" evidence="6">
    <location>
        <begin position="148"/>
        <end position="214"/>
    </location>
</feature>
<feature type="compositionally biased region" description="Basic and acidic residues" evidence="6">
    <location>
        <begin position="227"/>
        <end position="242"/>
    </location>
</feature>
<accession>A0ABD3DJE4</accession>
<keyword evidence="3" id="KW-0862">Zinc</keyword>
<feature type="compositionally biased region" description="Basic and acidic residues" evidence="6">
    <location>
        <begin position="273"/>
        <end position="287"/>
    </location>
</feature>
<keyword evidence="5" id="KW-0804">Transcription</keyword>
<dbReference type="EMBL" id="JAVIJP010000017">
    <property type="protein sequence ID" value="KAL3641139.1"/>
    <property type="molecule type" value="Genomic_DNA"/>
</dbReference>
<proteinExistence type="predicted"/>
<keyword evidence="4" id="KW-0805">Transcription regulation</keyword>
<evidence type="ECO:0000256" key="5">
    <source>
        <dbReference type="ARBA" id="ARBA00023163"/>
    </source>
</evidence>
<feature type="compositionally biased region" description="Basic and acidic residues" evidence="6">
    <location>
        <begin position="467"/>
        <end position="487"/>
    </location>
</feature>
<keyword evidence="9" id="KW-1185">Reference proteome</keyword>
<keyword evidence="1" id="KW-0479">Metal-binding</keyword>
<dbReference type="InterPro" id="IPR049914">
    <property type="entry name" value="PHD1-3/5-6"/>
</dbReference>
<dbReference type="PANTHER" id="PTHR33304:SF18">
    <property type="entry name" value="CHROMATIN REGULATOR PHD FAMILY-RELATED"/>
    <property type="match status" value="1"/>
</dbReference>
<feature type="compositionally biased region" description="Basic residues" evidence="6">
    <location>
        <begin position="148"/>
        <end position="165"/>
    </location>
</feature>
<feature type="region of interest" description="Disordered" evidence="6">
    <location>
        <begin position="227"/>
        <end position="290"/>
    </location>
</feature>
<evidence type="ECO:0000313" key="9">
    <source>
        <dbReference type="Proteomes" id="UP001632038"/>
    </source>
</evidence>
<comment type="caution">
    <text evidence="8">The sequence shown here is derived from an EMBL/GenBank/DDBJ whole genome shotgun (WGS) entry which is preliminary data.</text>
</comment>
<dbReference type="Proteomes" id="UP001632038">
    <property type="component" value="Unassembled WGS sequence"/>
</dbReference>
<sequence length="512" mass="58376">METICLQCGDKGFTNAFVYCVKCLNFAVHRYCLHVIPETFDELVHWVCGDDCEGDAQNQSSMNNRDIIPSNTRDLIVVRKDEHVPTNVDSVDYDETIKDRAINVLHSEDEREICPSSLTNQIDKGAKEEEDKLTQPVRLIIKGIPKKIKKKKRLKTKSSKKKKDKHTPLDDVPKEEVQVKDDKISKQRDGKCDSSKSSKSKTKEELVIPSEDNLLEDKSEDVSKLFDEETKEKEVQVKDDKISKKRDRNHVSSKSSKKKKKRKLVIPSEENLLEDKPENKKNSEENKCSLSKDNVKNGVLEDKNEKIIEDIPKNLHISNAEPVAMPIWTGGFDILKEGRVKLTGILAHVSISACVKVYDEALQFRPVLQLQMLPKSDVWPKSFETLEPRGDNIALYFFPSKSSEQDFDRLVDKMMNNELALKATLQNAELLIFNSSELPLIYWKFQGKYYLWGVFRQKQSSPSNSHPFRDEAKDKNPIKPNGKDKTSLTKTGHNGLSPRSTLCNSASNGSRK</sequence>
<organism evidence="8 9">
    <name type="scientific">Castilleja foliolosa</name>
    <dbReference type="NCBI Taxonomy" id="1961234"/>
    <lineage>
        <taxon>Eukaryota</taxon>
        <taxon>Viridiplantae</taxon>
        <taxon>Streptophyta</taxon>
        <taxon>Embryophyta</taxon>
        <taxon>Tracheophyta</taxon>
        <taxon>Spermatophyta</taxon>
        <taxon>Magnoliopsida</taxon>
        <taxon>eudicotyledons</taxon>
        <taxon>Gunneridae</taxon>
        <taxon>Pentapetalae</taxon>
        <taxon>asterids</taxon>
        <taxon>lamiids</taxon>
        <taxon>Lamiales</taxon>
        <taxon>Orobanchaceae</taxon>
        <taxon>Pedicularideae</taxon>
        <taxon>Castillejinae</taxon>
        <taxon>Castilleja</taxon>
    </lineage>
</organism>
<name>A0ABD3DJE4_9LAMI</name>
<evidence type="ECO:0000313" key="8">
    <source>
        <dbReference type="EMBL" id="KAL3641139.1"/>
    </source>
</evidence>
<dbReference type="GO" id="GO:0008270">
    <property type="term" value="F:zinc ion binding"/>
    <property type="evidence" value="ECO:0007669"/>
    <property type="project" value="UniProtKB-KW"/>
</dbReference>
<dbReference type="Pfam" id="PF23121">
    <property type="entry name" value="SPOC_AIPP2"/>
    <property type="match status" value="1"/>
</dbReference>
<evidence type="ECO:0000256" key="3">
    <source>
        <dbReference type="ARBA" id="ARBA00022833"/>
    </source>
</evidence>
<protein>
    <recommendedName>
        <fullName evidence="7">AIPP2-like SPOC-like domain-containing protein</fullName>
    </recommendedName>
</protein>
<gene>
    <name evidence="8" type="ORF">CASFOL_016107</name>
</gene>
<dbReference type="CDD" id="cd15489">
    <property type="entry name" value="PHD_SF"/>
    <property type="match status" value="1"/>
</dbReference>